<dbReference type="EMBL" id="BAABME010026178">
    <property type="protein sequence ID" value="GAA0173442.1"/>
    <property type="molecule type" value="Genomic_DNA"/>
</dbReference>
<reference evidence="3 4" key="1">
    <citation type="submission" date="2024-01" db="EMBL/GenBank/DDBJ databases">
        <title>The complete chloroplast genome sequence of Lithospermum erythrorhizon: insights into the phylogenetic relationship among Boraginaceae species and the maternal lineages of purple gromwells.</title>
        <authorList>
            <person name="Okada T."/>
            <person name="Watanabe K."/>
        </authorList>
    </citation>
    <scope>NUCLEOTIDE SEQUENCE [LARGE SCALE GENOMIC DNA]</scope>
</reference>
<dbReference type="InterPro" id="IPR054722">
    <property type="entry name" value="PolX-like_BBD"/>
</dbReference>
<dbReference type="PROSITE" id="PS50158">
    <property type="entry name" value="ZF_CCHC"/>
    <property type="match status" value="1"/>
</dbReference>
<organism evidence="3 4">
    <name type="scientific">Lithospermum erythrorhizon</name>
    <name type="common">Purple gromwell</name>
    <name type="synonym">Lithospermum officinale var. erythrorhizon</name>
    <dbReference type="NCBI Taxonomy" id="34254"/>
    <lineage>
        <taxon>Eukaryota</taxon>
        <taxon>Viridiplantae</taxon>
        <taxon>Streptophyta</taxon>
        <taxon>Embryophyta</taxon>
        <taxon>Tracheophyta</taxon>
        <taxon>Spermatophyta</taxon>
        <taxon>Magnoliopsida</taxon>
        <taxon>eudicotyledons</taxon>
        <taxon>Gunneridae</taxon>
        <taxon>Pentapetalae</taxon>
        <taxon>asterids</taxon>
        <taxon>lamiids</taxon>
        <taxon>Boraginales</taxon>
        <taxon>Boraginaceae</taxon>
        <taxon>Boraginoideae</taxon>
        <taxon>Lithospermeae</taxon>
        <taxon>Lithospermum</taxon>
    </lineage>
</organism>
<accession>A0AAV3RGJ1</accession>
<sequence length="192" mass="21341">MMNPSTNMLEEILVIGKNAEDSIGIGYKKGMTGNQKGEIKFVSLGENQQSSTVVTTQRSKVKTGRVWYCHYCGRKGHIAPYCYKLYGPKKSKYPSYKTLWVKKLHHVSHVAYTSLKAAFQSSWYFDSGCSRHMTGKKVHLTHIQSLKGDHVMFGDGGRGKIVGKGQLCVNGLPRLDDVLLVEGLTVNLISIS</sequence>
<keyword evidence="1" id="KW-0479">Metal-binding</keyword>
<evidence type="ECO:0000313" key="4">
    <source>
        <dbReference type="Proteomes" id="UP001454036"/>
    </source>
</evidence>
<dbReference type="AlphaFoldDB" id="A0AAV3RGJ1"/>
<gene>
    <name evidence="3" type="ORF">LIER_41524</name>
</gene>
<proteinExistence type="predicted"/>
<feature type="domain" description="CCHC-type" evidence="2">
    <location>
        <begin position="69"/>
        <end position="82"/>
    </location>
</feature>
<comment type="caution">
    <text evidence="3">The sequence shown here is derived from an EMBL/GenBank/DDBJ whole genome shotgun (WGS) entry which is preliminary data.</text>
</comment>
<evidence type="ECO:0000313" key="3">
    <source>
        <dbReference type="EMBL" id="GAA0173442.1"/>
    </source>
</evidence>
<dbReference type="GO" id="GO:0008270">
    <property type="term" value="F:zinc ion binding"/>
    <property type="evidence" value="ECO:0007669"/>
    <property type="project" value="UniProtKB-KW"/>
</dbReference>
<dbReference type="InterPro" id="IPR001878">
    <property type="entry name" value="Znf_CCHC"/>
</dbReference>
<keyword evidence="4" id="KW-1185">Reference proteome</keyword>
<name>A0AAV3RGJ1_LITER</name>
<dbReference type="Pfam" id="PF22936">
    <property type="entry name" value="Pol_BBD"/>
    <property type="match status" value="1"/>
</dbReference>
<keyword evidence="1" id="KW-0863">Zinc-finger</keyword>
<dbReference type="GO" id="GO:0003676">
    <property type="term" value="F:nucleic acid binding"/>
    <property type="evidence" value="ECO:0007669"/>
    <property type="project" value="InterPro"/>
</dbReference>
<keyword evidence="1" id="KW-0862">Zinc</keyword>
<evidence type="ECO:0000259" key="2">
    <source>
        <dbReference type="PROSITE" id="PS50158"/>
    </source>
</evidence>
<evidence type="ECO:0000256" key="1">
    <source>
        <dbReference type="PROSITE-ProRule" id="PRU00047"/>
    </source>
</evidence>
<dbReference type="Proteomes" id="UP001454036">
    <property type="component" value="Unassembled WGS sequence"/>
</dbReference>
<protein>
    <recommendedName>
        <fullName evidence="2">CCHC-type domain-containing protein</fullName>
    </recommendedName>
</protein>